<comment type="similarity">
    <text evidence="1">Belongs to the glycosyl hydrolases 36 family.</text>
</comment>
<evidence type="ECO:0000256" key="3">
    <source>
        <dbReference type="ARBA" id="ARBA00023277"/>
    </source>
</evidence>
<name>A0ABD2YZI4_9GENT</name>
<proteinExistence type="inferred from homology"/>
<dbReference type="EMBL" id="JBJUIK010000011">
    <property type="protein sequence ID" value="KAL3512676.1"/>
    <property type="molecule type" value="Genomic_DNA"/>
</dbReference>
<comment type="catalytic activity">
    <reaction evidence="4">
        <text>alpha-D-galactosyl-(1-&gt;3)-1D-myo-inositol + sucrose = raffinose + myo-inositol</text>
        <dbReference type="Rhea" id="RHEA:20161"/>
        <dbReference type="ChEBI" id="CHEBI:16634"/>
        <dbReference type="ChEBI" id="CHEBI:17268"/>
        <dbReference type="ChEBI" id="CHEBI:17505"/>
        <dbReference type="ChEBI" id="CHEBI:17992"/>
        <dbReference type="EC" id="2.4.1.82"/>
    </reaction>
</comment>
<dbReference type="Gene3D" id="3.20.20.70">
    <property type="entry name" value="Aldolase class I"/>
    <property type="match status" value="1"/>
</dbReference>
<dbReference type="EC" id="2.4.1.82" evidence="2"/>
<dbReference type="Proteomes" id="UP001630127">
    <property type="component" value="Unassembled WGS sequence"/>
</dbReference>
<accession>A0ABD2YZI4</accession>
<dbReference type="FunFam" id="3.20.20.70:FF:000504">
    <property type="entry name" value="Uncharacterized protein"/>
    <property type="match status" value="1"/>
</dbReference>
<dbReference type="GO" id="GO:0047274">
    <property type="term" value="F:galactinol-sucrose galactosyltransferase activity"/>
    <property type="evidence" value="ECO:0007669"/>
    <property type="project" value="UniProtKB-EC"/>
</dbReference>
<evidence type="ECO:0000256" key="2">
    <source>
        <dbReference type="ARBA" id="ARBA00012708"/>
    </source>
</evidence>
<dbReference type="SUPFAM" id="SSF51445">
    <property type="entry name" value="(Trans)glycosidases"/>
    <property type="match status" value="1"/>
</dbReference>
<evidence type="ECO:0000256" key="1">
    <source>
        <dbReference type="ARBA" id="ARBA00007240"/>
    </source>
</evidence>
<keyword evidence="6" id="KW-1185">Reference proteome</keyword>
<dbReference type="InterPro" id="IPR013785">
    <property type="entry name" value="Aldolase_TIM"/>
</dbReference>
<sequence length="1770" mass="196639">MTITTTPWITADGTLMVNGKVLLTEVPSNVTVSPVESLSTSAAFLGATASVSSSRHCFSLGFLLECRFLCLYRFKIWWMQPSFGKEAHEIPMETQMLLLEVREESEVSLCSSTMSSSGNTFYVLLLPVLDGQFRTAMHGTPANELEFCVESGDAYVQTTGVAEAIFMNSGDNPFKLMKDSVKILETLKATFTHIEHKKKPVHLDWFGWCTWDALYMDVNALGIKKGLQSLSEGGFAPKLLIIDDGWQDVVNEFQKEGEAFVAGSQFACRLVDIKERYKFMRSGAEIGCHNLNDFVKLIKEDYGLKFVYVWHALSGYWGGLLPSSEKMKKYNPKIKYPCQSPCNTGNVRDIAMESLEKFGIGIIDPDKIYDFYNDYHSYLSSCSVDGVKVDVQNVLETMGGGYGGRVSLTRNYQHALEESVARNFRGNNVICCMCHNTDSIFSSKRSATARASEDYMPREPTLQTIHIASVAYNSFFLGEIAIPDWDMFQTKHGAAEFHGAARAVGGCAVYVSDEIGSHDFEVLKRLVLPDGSILRAKCAGRPTRDCLFVDPVADGKSLLKIWNLNALSGILGVFNCQGAGNWQLREESQNVARKMSGPLQITSQVTPLDIDLLCEVADEDWGGECAVYTFRSGSLCQIRKEGRFDVSLNTLQWEIFTISPVRVFVQDLRFAPIGLIDMYNSGGAVETLEGCISESPGKKIRVRVRGCGCFGAYSSRKPSGCLVDGNHEEFTYTGDNGLLVVQLKGFTLVYTNKPNMKLLSSMVQLEQWVAVQLMLACRLVDFRERNKFMRSGAEIGCHNLYDFVRLWIKARVNSNEIVWFFLLKRNYTKHGAAEFHGAARAVGGCAVYVSDEIGSHDFEVLKRLVLPDGSILRAKCAGRPTRDCLFVDPVADGKSLLKIWNLNALSGILGVFNCQGAGNWQLREESQNVARKMSGPLQITSQVTPLDIDLLCEVADEDWGGECAVYTFRSGSLCQIRKEGRFDVSLNTLQWEIFTISPVRVFVQDLRFAPIGLIDMYNSGGAVETLEGCISESPGKKIRVRVRGCGCFGAYSSRKPSGCLVDGNHEEFTYTGDNGLLVVQLKGFTLVYTNKPNMKLLSSMVQLEQWVAVQLMLACRLVDFRERNKFMRSGAEIGCHNLYDFVRLWIKARVNSNEIVWFFLLKRNYTKHGAAEFHGAARAVGGCAVYVSDEIGSHDFEVLKRLVLPDGSILRAKCAGRPTRDCLFVDPVADGKSLLKIWNLNALSGILGVFNCQGAGNWQLREESQNVARKMSGPLQITSQVTPLDIDLLCEVADEDWGGECAVYTFRSGSLCQIRKEGRFDVSLNTLQWEIFTISPVRVFVQDLRFAPIGLIDMYNSGGAVETLEGCISESPGKKIRVRVRGCGCFGAYSSRKPSGCLVDGNHEEFTYTGDNGLLVVQLKGFTLVYTNKPNMKLLSSMVQLEQWVAVQLMLACRLVDFRERNKFMRSGAEIGCHNLYDFVRLWIKARVNSNEIVWFFLLKRNYTKHGAAEFHGAARAVGGCAVYVSDEIGSHDFEVLKRLVLPDGSILRAKCAGRPTRDCLFVDPVADGKSLLKIWNLNALSGILGVFNCQGAGNWQLREESQNVARKMSGPLQITSQVTPLDIDLLCEVADEDWGGECAVYTFRSGSLCQIRKEGRFDVSLNTLQWEIFTISPVRVFVQDLCFAPIGLIDMYNSGGAVETLEGCISESPGKKIRVRVRGCGCFGAYSSRKPSGCLVDGNHEEFTYTGDNGLLVVQLKGECNRKDVDIVY</sequence>
<dbReference type="PANTHER" id="PTHR31268:SF10">
    <property type="entry name" value="GALACTINOL--SUCROSE GALACTOSYLTRANSFERASE"/>
    <property type="match status" value="1"/>
</dbReference>
<evidence type="ECO:0000313" key="6">
    <source>
        <dbReference type="Proteomes" id="UP001630127"/>
    </source>
</evidence>
<reference evidence="5 6" key="1">
    <citation type="submission" date="2024-11" db="EMBL/GenBank/DDBJ databases">
        <title>A near-complete genome assembly of Cinchona calisaya.</title>
        <authorList>
            <person name="Lian D.C."/>
            <person name="Zhao X.W."/>
            <person name="Wei L."/>
        </authorList>
    </citation>
    <scope>NUCLEOTIDE SEQUENCE [LARGE SCALE GENOMIC DNA]</scope>
    <source>
        <tissue evidence="5">Nenye</tissue>
    </source>
</reference>
<keyword evidence="3" id="KW-0119">Carbohydrate metabolism</keyword>
<comment type="caution">
    <text evidence="5">The sequence shown here is derived from an EMBL/GenBank/DDBJ whole genome shotgun (WGS) entry which is preliminary data.</text>
</comment>
<evidence type="ECO:0000256" key="4">
    <source>
        <dbReference type="ARBA" id="ARBA00049426"/>
    </source>
</evidence>
<dbReference type="Pfam" id="PF05691">
    <property type="entry name" value="Raffinose_syn"/>
    <property type="match status" value="4"/>
</dbReference>
<organism evidence="5 6">
    <name type="scientific">Cinchona calisaya</name>
    <dbReference type="NCBI Taxonomy" id="153742"/>
    <lineage>
        <taxon>Eukaryota</taxon>
        <taxon>Viridiplantae</taxon>
        <taxon>Streptophyta</taxon>
        <taxon>Embryophyta</taxon>
        <taxon>Tracheophyta</taxon>
        <taxon>Spermatophyta</taxon>
        <taxon>Magnoliopsida</taxon>
        <taxon>eudicotyledons</taxon>
        <taxon>Gunneridae</taxon>
        <taxon>Pentapetalae</taxon>
        <taxon>asterids</taxon>
        <taxon>lamiids</taxon>
        <taxon>Gentianales</taxon>
        <taxon>Rubiaceae</taxon>
        <taxon>Cinchonoideae</taxon>
        <taxon>Cinchoneae</taxon>
        <taxon>Cinchona</taxon>
    </lineage>
</organism>
<protein>
    <recommendedName>
        <fullName evidence="2">galactinol--sucrose galactosyltransferase</fullName>
        <ecNumber evidence="2">2.4.1.82</ecNumber>
    </recommendedName>
</protein>
<evidence type="ECO:0000313" key="5">
    <source>
        <dbReference type="EMBL" id="KAL3512676.1"/>
    </source>
</evidence>
<dbReference type="InterPro" id="IPR017853">
    <property type="entry name" value="GH"/>
</dbReference>
<dbReference type="PANTHER" id="PTHR31268">
    <property type="match status" value="1"/>
</dbReference>
<gene>
    <name evidence="5" type="ORF">ACH5RR_025393</name>
</gene>
<dbReference type="InterPro" id="IPR008811">
    <property type="entry name" value="Glycosyl_hydrolases_36"/>
</dbReference>